<organism evidence="3 4">
    <name type="scientific">Mesonia sediminis</name>
    <dbReference type="NCBI Taxonomy" id="1703946"/>
    <lineage>
        <taxon>Bacteria</taxon>
        <taxon>Pseudomonadati</taxon>
        <taxon>Bacteroidota</taxon>
        <taxon>Flavobacteriia</taxon>
        <taxon>Flavobacteriales</taxon>
        <taxon>Flavobacteriaceae</taxon>
        <taxon>Mesonia</taxon>
    </lineage>
</organism>
<dbReference type="SMART" id="SM00448">
    <property type="entry name" value="REC"/>
    <property type="match status" value="1"/>
</dbReference>
<evidence type="ECO:0000256" key="1">
    <source>
        <dbReference type="PROSITE-ProRule" id="PRU00169"/>
    </source>
</evidence>
<evidence type="ECO:0000313" key="4">
    <source>
        <dbReference type="Proteomes" id="UP001597357"/>
    </source>
</evidence>
<dbReference type="PANTHER" id="PTHR45526">
    <property type="entry name" value="TRANSCRIPTIONAL REGULATORY PROTEIN DPIA"/>
    <property type="match status" value="1"/>
</dbReference>
<dbReference type="SUPFAM" id="SSF47384">
    <property type="entry name" value="Homodimeric domain of signal transducing histidine kinase"/>
    <property type="match status" value="1"/>
</dbReference>
<dbReference type="RefSeq" id="WP_379042982.1">
    <property type="nucleotide sequence ID" value="NZ_JBHULZ010000006.1"/>
</dbReference>
<protein>
    <submittedName>
        <fullName evidence="3">Response regulator</fullName>
    </submittedName>
</protein>
<dbReference type="Gene3D" id="3.30.450.20">
    <property type="entry name" value="PAS domain"/>
    <property type="match status" value="1"/>
</dbReference>
<sequence>MLSNRAKPLNVLVIEDNLGDYILLEDYLLEKNKGIQIEHAQNLSQAQDILNFKLEINLIFLDLILPDASGIELVQACLKMADKTPIIILTGYSDLHWAKRSLQLGVYDFLVKDELNPNLLGKSMAFTLNRHFFIQQVERERQNFARLFNLSPQPMWLLEPQKLAITHANQAACELYPDKSKVFNNLSFLELFGEEDRISIQELIQMKNTSRGQHYFEQPNTLEGNIQVELHFTRVPDMDAGEAILIQANNVTRTLDYIQTIERQNAKLRKIAWDQSHRLRAPLARIMSIVNLIQAHPESVEDLVSWLNELKYSSEEMDAVLKQLVNETKEG</sequence>
<keyword evidence="1" id="KW-0597">Phosphoprotein</keyword>
<dbReference type="InterPro" id="IPR035965">
    <property type="entry name" value="PAS-like_dom_sf"/>
</dbReference>
<dbReference type="CDD" id="cd00156">
    <property type="entry name" value="REC"/>
    <property type="match status" value="1"/>
</dbReference>
<dbReference type="InterPro" id="IPR051271">
    <property type="entry name" value="2C-system_Tx_regulators"/>
</dbReference>
<dbReference type="EMBL" id="JBHULZ010000006">
    <property type="protein sequence ID" value="MFD2696595.1"/>
    <property type="molecule type" value="Genomic_DNA"/>
</dbReference>
<dbReference type="Pfam" id="PF13188">
    <property type="entry name" value="PAS_8"/>
    <property type="match status" value="1"/>
</dbReference>
<gene>
    <name evidence="3" type="ORF">ACFSQ0_01170</name>
</gene>
<dbReference type="Proteomes" id="UP001597357">
    <property type="component" value="Unassembled WGS sequence"/>
</dbReference>
<dbReference type="InterPro" id="IPR000014">
    <property type="entry name" value="PAS"/>
</dbReference>
<proteinExistence type="predicted"/>
<comment type="caution">
    <text evidence="3">The sequence shown here is derived from an EMBL/GenBank/DDBJ whole genome shotgun (WGS) entry which is preliminary data.</text>
</comment>
<dbReference type="Gene3D" id="3.40.50.2300">
    <property type="match status" value="1"/>
</dbReference>
<dbReference type="Pfam" id="PF00072">
    <property type="entry name" value="Response_reg"/>
    <property type="match status" value="1"/>
</dbReference>
<keyword evidence="4" id="KW-1185">Reference proteome</keyword>
<dbReference type="PANTHER" id="PTHR45526:SF1">
    <property type="entry name" value="TRANSCRIPTIONAL REGULATORY PROTEIN DCUR-RELATED"/>
    <property type="match status" value="1"/>
</dbReference>
<dbReference type="SUPFAM" id="SSF52172">
    <property type="entry name" value="CheY-like"/>
    <property type="match status" value="1"/>
</dbReference>
<dbReference type="SUPFAM" id="SSF55785">
    <property type="entry name" value="PYP-like sensor domain (PAS domain)"/>
    <property type="match status" value="1"/>
</dbReference>
<dbReference type="PROSITE" id="PS50110">
    <property type="entry name" value="RESPONSE_REGULATORY"/>
    <property type="match status" value="1"/>
</dbReference>
<reference evidence="4" key="1">
    <citation type="journal article" date="2019" name="Int. J. Syst. Evol. Microbiol.">
        <title>The Global Catalogue of Microorganisms (GCM) 10K type strain sequencing project: providing services to taxonomists for standard genome sequencing and annotation.</title>
        <authorList>
            <consortium name="The Broad Institute Genomics Platform"/>
            <consortium name="The Broad Institute Genome Sequencing Center for Infectious Disease"/>
            <person name="Wu L."/>
            <person name="Ma J."/>
        </authorList>
    </citation>
    <scope>NUCLEOTIDE SEQUENCE [LARGE SCALE GENOMIC DNA]</scope>
    <source>
        <strain evidence="4">KCTC 42255</strain>
    </source>
</reference>
<feature type="modified residue" description="4-aspartylphosphate" evidence="1">
    <location>
        <position position="62"/>
    </location>
</feature>
<dbReference type="InterPro" id="IPR011006">
    <property type="entry name" value="CheY-like_superfamily"/>
</dbReference>
<evidence type="ECO:0000313" key="3">
    <source>
        <dbReference type="EMBL" id="MFD2696595.1"/>
    </source>
</evidence>
<accession>A0ABW5S9V1</accession>
<dbReference type="SMART" id="SM00091">
    <property type="entry name" value="PAS"/>
    <property type="match status" value="1"/>
</dbReference>
<dbReference type="InterPro" id="IPR001789">
    <property type="entry name" value="Sig_transdc_resp-reg_receiver"/>
</dbReference>
<feature type="domain" description="Response regulatory" evidence="2">
    <location>
        <begin position="10"/>
        <end position="127"/>
    </location>
</feature>
<evidence type="ECO:0000259" key="2">
    <source>
        <dbReference type="PROSITE" id="PS50110"/>
    </source>
</evidence>
<name>A0ABW5S9V1_9FLAO</name>
<dbReference type="InterPro" id="IPR036097">
    <property type="entry name" value="HisK_dim/P_sf"/>
</dbReference>